<proteinExistence type="inferred from homology"/>
<evidence type="ECO:0000256" key="2">
    <source>
        <dbReference type="SAM" id="MobiDB-lite"/>
    </source>
</evidence>
<dbReference type="CDD" id="cd00616">
    <property type="entry name" value="AHBA_syn"/>
    <property type="match status" value="1"/>
</dbReference>
<name>A0A3N5BFT7_9THEO</name>
<dbReference type="RefSeq" id="WP_211328172.1">
    <property type="nucleotide sequence ID" value="NZ_RKRE01000003.1"/>
</dbReference>
<dbReference type="InterPro" id="IPR015422">
    <property type="entry name" value="PyrdxlP-dep_Trfase_small"/>
</dbReference>
<sequence>MRQGKTEGVTEPGLPAIAGGEPVRETQLPFSRPHLDECDVEAVVAVLREGRLAAGPRVREFEERFAQLLGVRYAVAVSSGTAALHAAYYAAGISREDEVILSPFASPATGSAVLYLGARPVFVDVDAETLTIDPALVEMNITEKTRAVVATHFAGFPCAIEALQELACKHNLLLIEDATEALGAVYRGRQAGNFGVTAAFSFHQDGIVTAGSGGMVVTNDEDAYRWLRLFTDQGVVRDVRDLVLAGEGPWHYEVQELGYDYRPTELQGALGLAQLGKLATFLARRQEIAARYHEAFADLPYVEPLKVRPGTVPAWPFYVLKLDLERLHADRRQIFLALLSERIRVGVHYLPVYLHPLYGWIGDPTVCTLHEGPPCPKAEAIYKRLLTLPLYPAMTDADVEDVIRAVRRVLIYFAK</sequence>
<dbReference type="GO" id="GO:0000271">
    <property type="term" value="P:polysaccharide biosynthetic process"/>
    <property type="evidence" value="ECO:0007669"/>
    <property type="project" value="TreeGrafter"/>
</dbReference>
<dbReference type="Gene3D" id="3.90.1150.10">
    <property type="entry name" value="Aspartate Aminotransferase, domain 1"/>
    <property type="match status" value="1"/>
</dbReference>
<accession>A0A3N5BFT7</accession>
<reference evidence="3 4" key="1">
    <citation type="submission" date="2018-11" db="EMBL/GenBank/DDBJ databases">
        <title>Genomic Encyclopedia of Type Strains, Phase IV (KMG-IV): sequencing the most valuable type-strain genomes for metagenomic binning, comparative biology and taxonomic classification.</title>
        <authorList>
            <person name="Goeker M."/>
        </authorList>
    </citation>
    <scope>NUCLEOTIDE SEQUENCE [LARGE SCALE GENOMIC DNA]</scope>
    <source>
        <strain evidence="3 4">DSM 102936</strain>
    </source>
</reference>
<dbReference type="InterPro" id="IPR000653">
    <property type="entry name" value="DegT/StrS_aminotransferase"/>
</dbReference>
<dbReference type="PANTHER" id="PTHR30244:SF34">
    <property type="entry name" value="DTDP-4-AMINO-4,6-DIDEOXYGALACTOSE TRANSAMINASE"/>
    <property type="match status" value="1"/>
</dbReference>
<dbReference type="Pfam" id="PF01041">
    <property type="entry name" value="DegT_DnrJ_EryC1"/>
    <property type="match status" value="1"/>
</dbReference>
<feature type="region of interest" description="Disordered" evidence="2">
    <location>
        <begin position="1"/>
        <end position="22"/>
    </location>
</feature>
<dbReference type="Proteomes" id="UP000282654">
    <property type="component" value="Unassembled WGS sequence"/>
</dbReference>
<dbReference type="InterPro" id="IPR015421">
    <property type="entry name" value="PyrdxlP-dep_Trfase_major"/>
</dbReference>
<dbReference type="AlphaFoldDB" id="A0A3N5BFT7"/>
<comment type="caution">
    <text evidence="3">The sequence shown here is derived from an EMBL/GenBank/DDBJ whole genome shotgun (WGS) entry which is preliminary data.</text>
</comment>
<dbReference type="PIRSF" id="PIRSF000390">
    <property type="entry name" value="PLP_StrS"/>
    <property type="match status" value="1"/>
</dbReference>
<keyword evidence="4" id="KW-1185">Reference proteome</keyword>
<gene>
    <name evidence="3" type="ORF">EDD75_2025</name>
</gene>
<dbReference type="EMBL" id="RKRE01000003">
    <property type="protein sequence ID" value="RPF42911.1"/>
    <property type="molecule type" value="Genomic_DNA"/>
</dbReference>
<keyword evidence="1" id="KW-0663">Pyridoxal phosphate</keyword>
<organism evidence="3 4">
    <name type="scientific">Thermodesulfitimonas autotrophica</name>
    <dbReference type="NCBI Taxonomy" id="1894989"/>
    <lineage>
        <taxon>Bacteria</taxon>
        <taxon>Bacillati</taxon>
        <taxon>Bacillota</taxon>
        <taxon>Clostridia</taxon>
        <taxon>Thermoanaerobacterales</taxon>
        <taxon>Thermoanaerobacteraceae</taxon>
        <taxon>Thermodesulfitimonas</taxon>
    </lineage>
</organism>
<evidence type="ECO:0000313" key="4">
    <source>
        <dbReference type="Proteomes" id="UP000282654"/>
    </source>
</evidence>
<dbReference type="GO" id="GO:0008483">
    <property type="term" value="F:transaminase activity"/>
    <property type="evidence" value="ECO:0007669"/>
    <property type="project" value="TreeGrafter"/>
</dbReference>
<dbReference type="Gene3D" id="3.40.640.10">
    <property type="entry name" value="Type I PLP-dependent aspartate aminotransferase-like (Major domain)"/>
    <property type="match status" value="1"/>
</dbReference>
<dbReference type="GO" id="GO:0030170">
    <property type="term" value="F:pyridoxal phosphate binding"/>
    <property type="evidence" value="ECO:0007669"/>
    <property type="project" value="TreeGrafter"/>
</dbReference>
<protein>
    <submittedName>
        <fullName evidence="3">dTDP-4-amino-4,6-dideoxygalactose transaminase</fullName>
    </submittedName>
</protein>
<evidence type="ECO:0000313" key="3">
    <source>
        <dbReference type="EMBL" id="RPF42911.1"/>
    </source>
</evidence>
<dbReference type="InterPro" id="IPR015424">
    <property type="entry name" value="PyrdxlP-dep_Trfase"/>
</dbReference>
<dbReference type="SUPFAM" id="SSF53383">
    <property type="entry name" value="PLP-dependent transferases"/>
    <property type="match status" value="1"/>
</dbReference>
<comment type="similarity">
    <text evidence="1">Belongs to the DegT/DnrJ/EryC1 family.</text>
</comment>
<evidence type="ECO:0000256" key="1">
    <source>
        <dbReference type="RuleBase" id="RU004508"/>
    </source>
</evidence>
<dbReference type="PANTHER" id="PTHR30244">
    <property type="entry name" value="TRANSAMINASE"/>
    <property type="match status" value="1"/>
</dbReference>